<dbReference type="PANTHER" id="PTHR12835">
    <property type="entry name" value="BIOTIN PROTEIN LIGASE"/>
    <property type="match status" value="1"/>
</dbReference>
<dbReference type="InterPro" id="IPR045864">
    <property type="entry name" value="aa-tRNA-synth_II/BPL/LPL"/>
</dbReference>
<name>A0A662DFJ5_UNCAE</name>
<organism evidence="2 3">
    <name type="scientific">Aerophobetes bacterium</name>
    <dbReference type="NCBI Taxonomy" id="2030807"/>
    <lineage>
        <taxon>Bacteria</taxon>
        <taxon>Candidatus Aerophobota</taxon>
    </lineage>
</organism>
<dbReference type="InterPro" id="IPR004143">
    <property type="entry name" value="BPL_LPL_catalytic"/>
</dbReference>
<dbReference type="PROSITE" id="PS51733">
    <property type="entry name" value="BPL_LPL_CATALYTIC"/>
    <property type="match status" value="1"/>
</dbReference>
<dbReference type="SUPFAM" id="SSF55681">
    <property type="entry name" value="Class II aaRS and biotin synthetases"/>
    <property type="match status" value="1"/>
</dbReference>
<comment type="caution">
    <text evidence="2">The sequence shown here is derived from an EMBL/GenBank/DDBJ whole genome shotgun (WGS) entry which is preliminary data.</text>
</comment>
<dbReference type="PANTHER" id="PTHR12835:SF5">
    <property type="entry name" value="BIOTIN--PROTEIN LIGASE"/>
    <property type="match status" value="1"/>
</dbReference>
<feature type="domain" description="BPL/LPL catalytic" evidence="1">
    <location>
        <begin position="1"/>
        <end position="114"/>
    </location>
</feature>
<proteinExistence type="predicted"/>
<dbReference type="Pfam" id="PF03099">
    <property type="entry name" value="BPL_LplA_LipB"/>
    <property type="match status" value="1"/>
</dbReference>
<accession>A0A662DFJ5</accession>
<dbReference type="Gene3D" id="3.30.930.10">
    <property type="entry name" value="Bira Bifunctional Protein, Domain 2"/>
    <property type="match status" value="1"/>
</dbReference>
<dbReference type="GO" id="GO:0004077">
    <property type="term" value="F:biotin--[biotin carboxyl-carrier protein] ligase activity"/>
    <property type="evidence" value="ECO:0007669"/>
    <property type="project" value="TreeGrafter"/>
</dbReference>
<sequence length="129" mass="14599">MGAIAIKQTIERIYPSCPVQISWPNDVMVKNKKIAGVMCKIKIKGGKLKFSILGIGVNLNIEHFPFSLQDNATSLFLETRQLISPSYFLDILLDNLEILNFLSKTDLSLFLDKIKQFLPFIKNKVQIAT</sequence>
<reference evidence="2 3" key="1">
    <citation type="submission" date="2018-06" db="EMBL/GenBank/DDBJ databases">
        <title>Extensive metabolic versatility and redundancy in microbially diverse, dynamic hydrothermal sediments.</title>
        <authorList>
            <person name="Dombrowski N."/>
            <person name="Teske A."/>
            <person name="Baker B.J."/>
        </authorList>
    </citation>
    <scope>NUCLEOTIDE SEQUENCE [LARGE SCALE GENOMIC DNA]</scope>
    <source>
        <strain evidence="2">B19_G9</strain>
    </source>
</reference>
<protein>
    <recommendedName>
        <fullName evidence="1">BPL/LPL catalytic domain-containing protein</fullName>
    </recommendedName>
</protein>
<dbReference type="EMBL" id="QMQB01000030">
    <property type="protein sequence ID" value="RLE14604.1"/>
    <property type="molecule type" value="Genomic_DNA"/>
</dbReference>
<gene>
    <name evidence="2" type="ORF">DRI96_01225</name>
</gene>
<evidence type="ECO:0000259" key="1">
    <source>
        <dbReference type="PROSITE" id="PS51733"/>
    </source>
</evidence>
<evidence type="ECO:0000313" key="3">
    <source>
        <dbReference type="Proteomes" id="UP000267654"/>
    </source>
</evidence>
<dbReference type="AlphaFoldDB" id="A0A662DFJ5"/>
<evidence type="ECO:0000313" key="2">
    <source>
        <dbReference type="EMBL" id="RLE14604.1"/>
    </source>
</evidence>
<dbReference type="GO" id="GO:0005737">
    <property type="term" value="C:cytoplasm"/>
    <property type="evidence" value="ECO:0007669"/>
    <property type="project" value="TreeGrafter"/>
</dbReference>
<dbReference type="Proteomes" id="UP000267654">
    <property type="component" value="Unassembled WGS sequence"/>
</dbReference>